<keyword evidence="4" id="KW-1185">Reference proteome</keyword>
<proteinExistence type="predicted"/>
<dbReference type="Pfam" id="PF01266">
    <property type="entry name" value="DAO"/>
    <property type="match status" value="1"/>
</dbReference>
<dbReference type="EMBL" id="FO082843">
    <property type="protein sequence ID" value="CCF65902.1"/>
    <property type="molecule type" value="Genomic_DNA"/>
</dbReference>
<protein>
    <submittedName>
        <fullName evidence="3">Putative oxidoreductase</fullName>
    </submittedName>
</protein>
<dbReference type="PANTHER" id="PTHR13847:SF281">
    <property type="entry name" value="FAD DEPENDENT OXIDOREDUCTASE DOMAIN-CONTAINING PROTEIN"/>
    <property type="match status" value="1"/>
</dbReference>
<dbReference type="PANTHER" id="PTHR13847">
    <property type="entry name" value="SARCOSINE DEHYDROGENASE-RELATED"/>
    <property type="match status" value="1"/>
</dbReference>
<dbReference type="eggNOG" id="COG0665">
    <property type="taxonomic scope" value="Bacteria"/>
</dbReference>
<dbReference type="Gene3D" id="3.30.9.10">
    <property type="entry name" value="D-Amino Acid Oxidase, subunit A, domain 2"/>
    <property type="match status" value="1"/>
</dbReference>
<dbReference type="OrthoDB" id="9805852at2"/>
<dbReference type="Gene3D" id="3.50.50.60">
    <property type="entry name" value="FAD/NAD(P)-binding domain"/>
    <property type="match status" value="1"/>
</dbReference>
<evidence type="ECO:0000313" key="3">
    <source>
        <dbReference type="EMBL" id="CCF65902.1"/>
    </source>
</evidence>
<evidence type="ECO:0000256" key="1">
    <source>
        <dbReference type="SAM" id="MobiDB-lite"/>
    </source>
</evidence>
<dbReference type="HOGENOM" id="CLU_007884_3_2_11"/>
<reference evidence="3 4" key="1">
    <citation type="journal article" date="2012" name="J. Bacteriol.">
        <title>Genome sequence of the human- and animal-pathogenic strain Nocardia cyriacigeorgica GUH-2.</title>
        <authorList>
            <person name="Zoropogui A."/>
            <person name="Pujic P."/>
            <person name="Normand P."/>
            <person name="Barbe V."/>
            <person name="Beaman B."/>
            <person name="Beaman L."/>
            <person name="Boiron P."/>
            <person name="Colinon C."/>
            <person name="Deredjian A."/>
            <person name="Graindorge A."/>
            <person name="Mangenot S."/>
            <person name="Nazaret S."/>
            <person name="Neto M."/>
            <person name="Petit S."/>
            <person name="Roche D."/>
            <person name="Vallenet D."/>
            <person name="Rodriguez-Nava V."/>
            <person name="Richard Y."/>
            <person name="Cournoyer B."/>
            <person name="Blaha D."/>
        </authorList>
    </citation>
    <scope>NUCLEOTIDE SEQUENCE [LARGE SCALE GENOMIC DNA]</scope>
    <source>
        <strain evidence="3 4">GUH-2</strain>
    </source>
</reference>
<dbReference type="KEGG" id="ncy:NOCYR_5152"/>
<dbReference type="RefSeq" id="WP_014353346.1">
    <property type="nucleotide sequence ID" value="NC_016887.1"/>
</dbReference>
<dbReference type="STRING" id="1127134.NOCYR_5152"/>
<organism evidence="3 4">
    <name type="scientific">Nocardia cyriacigeorgica (strain GUH-2)</name>
    <dbReference type="NCBI Taxonomy" id="1127134"/>
    <lineage>
        <taxon>Bacteria</taxon>
        <taxon>Bacillati</taxon>
        <taxon>Actinomycetota</taxon>
        <taxon>Actinomycetes</taxon>
        <taxon>Mycobacteriales</taxon>
        <taxon>Nocardiaceae</taxon>
        <taxon>Nocardia</taxon>
    </lineage>
</organism>
<gene>
    <name evidence="3" type="ordered locus">NOCYR_5152</name>
</gene>
<dbReference type="InterPro" id="IPR006076">
    <property type="entry name" value="FAD-dep_OxRdtase"/>
</dbReference>
<dbReference type="GO" id="GO:0005737">
    <property type="term" value="C:cytoplasm"/>
    <property type="evidence" value="ECO:0007669"/>
    <property type="project" value="TreeGrafter"/>
</dbReference>
<evidence type="ECO:0000259" key="2">
    <source>
        <dbReference type="Pfam" id="PF01266"/>
    </source>
</evidence>
<dbReference type="InterPro" id="IPR036188">
    <property type="entry name" value="FAD/NAD-bd_sf"/>
</dbReference>
<feature type="domain" description="FAD dependent oxidoreductase" evidence="2">
    <location>
        <begin position="28"/>
        <end position="389"/>
    </location>
</feature>
<sequence length="459" mass="49228">MSNDPIWWPRGVGAAAGHPPLSGGHDADLAIVGGGLAGLATAYYASIARPDMTIVVLEAGFVGAGATGRSTGIVSPGLSIPLPRLRRRIGDARTLAAFDASQHGVRLLRELIKSEHIDCDARDEPHTLTVLTGRQRARMNAHLRVLAELGRPVRRLTGTELIAAAGHGYAAGFSYDDAMVIDPYRLLAGLVATLRARGVMVYENSHVQSVDCSGRAPKLTTASGVVTARRVLYTVDGYADRLNPMRTSVVALRTHLLATEPLSDAQVAGLGWAGRGGIIDQRNFFNYYRMTADRRLVFGGGPALVPTGKPAVDDARSAAVQRRIDHELLQRFPSLAEVEVAARWSGLTASSTDRLPVVGPVPGQDGCFYAGAWCGHGFAMSVDTAWRFAETLTGGPQPRLPWSRSGAQPVPTALARGTGVRAYLRFLDYSDRTGLRLAGRSPRAQMSRSRLERQTQEQP</sequence>
<evidence type="ECO:0000313" key="4">
    <source>
        <dbReference type="Proteomes" id="UP000008190"/>
    </source>
</evidence>
<dbReference type="AlphaFoldDB" id="H6R578"/>
<name>H6R578_NOCCG</name>
<accession>H6R578</accession>
<dbReference type="Proteomes" id="UP000008190">
    <property type="component" value="Chromosome"/>
</dbReference>
<feature type="compositionally biased region" description="Basic and acidic residues" evidence="1">
    <location>
        <begin position="449"/>
        <end position="459"/>
    </location>
</feature>
<feature type="region of interest" description="Disordered" evidence="1">
    <location>
        <begin position="438"/>
        <end position="459"/>
    </location>
</feature>
<dbReference type="SUPFAM" id="SSF51905">
    <property type="entry name" value="FAD/NAD(P)-binding domain"/>
    <property type="match status" value="1"/>
</dbReference>